<evidence type="ECO:0000313" key="3">
    <source>
        <dbReference type="Proteomes" id="UP000746690"/>
    </source>
</evidence>
<keyword evidence="1" id="KW-0732">Signal</keyword>
<reference evidence="2 3" key="1">
    <citation type="submission" date="2020-04" db="EMBL/GenBank/DDBJ databases">
        <title>A Flavivirga sp. nov.</title>
        <authorList>
            <person name="Sun X."/>
        </authorList>
    </citation>
    <scope>NUCLEOTIDE SEQUENCE [LARGE SCALE GENOMIC DNA]</scope>
    <source>
        <strain evidence="2 3">Y03</strain>
    </source>
</reference>
<comment type="caution">
    <text evidence="2">The sequence shown here is derived from an EMBL/GenBank/DDBJ whole genome shotgun (WGS) entry which is preliminary data.</text>
</comment>
<proteinExistence type="predicted"/>
<gene>
    <name evidence="2" type="ORF">HHX25_10465</name>
</gene>
<evidence type="ECO:0000256" key="1">
    <source>
        <dbReference type="SAM" id="SignalP"/>
    </source>
</evidence>
<dbReference type="PROSITE" id="PS51257">
    <property type="entry name" value="PROKAR_LIPOPROTEIN"/>
    <property type="match status" value="1"/>
</dbReference>
<sequence>MKTLKKLSLAMVLSGLFLLFSCSGSDSHPDPKSEDCTKTCSTGFILNTDTCECEKEACTKTCDGNFILNADTCECEEFVAAVIEVDASVVTLTGDWKKRTSIADYTGEGYIVWEGPGQTWKGNIGEVGKLTYTIDVLKAGTYLFQWRSYIAKKADEKPWAEHNDTWLKFPDADDFFAKRDGNTLYPKGSGKTPNPAGENGNGFFKVYMNDVDKWSMISSTSDNNAHQIYATFNEAKKYIIEIAARSDFHAIDAFKLTEQKP</sequence>
<evidence type="ECO:0000313" key="2">
    <source>
        <dbReference type="EMBL" id="NMH87931.1"/>
    </source>
</evidence>
<accession>A0ABX1RWJ0</accession>
<dbReference type="RefSeq" id="WP_169672902.1">
    <property type="nucleotide sequence ID" value="NZ_JABBHF010000005.1"/>
</dbReference>
<dbReference type="EMBL" id="JABBHF010000005">
    <property type="protein sequence ID" value="NMH87931.1"/>
    <property type="molecule type" value="Genomic_DNA"/>
</dbReference>
<organism evidence="2 3">
    <name type="scientific">Flavivirga algicola</name>
    <dbReference type="NCBI Taxonomy" id="2729136"/>
    <lineage>
        <taxon>Bacteria</taxon>
        <taxon>Pseudomonadati</taxon>
        <taxon>Bacteroidota</taxon>
        <taxon>Flavobacteriia</taxon>
        <taxon>Flavobacteriales</taxon>
        <taxon>Flavobacteriaceae</taxon>
        <taxon>Flavivirga</taxon>
    </lineage>
</organism>
<name>A0ABX1RWJ0_9FLAO</name>
<keyword evidence="3" id="KW-1185">Reference proteome</keyword>
<feature type="chain" id="PRO_5045224886" description="Lipoprotein" evidence="1">
    <location>
        <begin position="25"/>
        <end position="261"/>
    </location>
</feature>
<evidence type="ECO:0008006" key="4">
    <source>
        <dbReference type="Google" id="ProtNLM"/>
    </source>
</evidence>
<protein>
    <recommendedName>
        <fullName evidence="4">Lipoprotein</fullName>
    </recommendedName>
</protein>
<feature type="signal peptide" evidence="1">
    <location>
        <begin position="1"/>
        <end position="24"/>
    </location>
</feature>
<dbReference type="Proteomes" id="UP000746690">
    <property type="component" value="Unassembled WGS sequence"/>
</dbReference>